<dbReference type="GO" id="GO:0005739">
    <property type="term" value="C:mitochondrion"/>
    <property type="evidence" value="ECO:0007669"/>
    <property type="project" value="UniProtKB-SubCell"/>
</dbReference>
<keyword evidence="12" id="KW-0342">GTP-binding</keyword>
<evidence type="ECO:0000256" key="15">
    <source>
        <dbReference type="ARBA" id="ARBA00077278"/>
    </source>
</evidence>
<dbReference type="SUPFAM" id="SSF52540">
    <property type="entry name" value="P-loop containing nucleoside triphosphate hydrolases"/>
    <property type="match status" value="1"/>
</dbReference>
<keyword evidence="9" id="KW-0256">Endoplasmic reticulum</keyword>
<accession>A0A3P9C835</accession>
<evidence type="ECO:0000256" key="3">
    <source>
        <dbReference type="ARBA" id="ARBA00004514"/>
    </source>
</evidence>
<dbReference type="InterPro" id="IPR045058">
    <property type="entry name" value="GIMA/IAN/Toc"/>
</dbReference>
<dbReference type="PANTHER" id="PTHR10903:SF188">
    <property type="entry name" value="GTPASE IMAP FAMILY MEMBER 2-LIKE-RELATED"/>
    <property type="match status" value="1"/>
</dbReference>
<sequence length="309" mass="35123">MFICTPDLGTPCDDISEFLSKNPHPDMCLFVVKKGFSTEQIWQQIHVLNEKTGKPTEEFKVVLPLGYEPKDFPFKSFTLEQLFNELDKVIELKQTTYTRSISSPQSEDQLDRIGKHTYTTVNVVLLGLAGTGKSASGNTILGRKHFVSKPSSNPVTTECQAEETEINDLHVRVIDTPDMFDDETEPSVRDKHVKRCKELYESELCVFVLVMHVSRFTDGERDILKKLENTFGTKVKEQTVILFTRGDDLEEADMTLEDFLHSCQPGLKEIIEKCNNRCVLFENRSSSSDQVEKLMNTVSTVLKKTAKID</sequence>
<reference evidence="17" key="1">
    <citation type="submission" date="2025-08" db="UniProtKB">
        <authorList>
            <consortium name="Ensembl"/>
        </authorList>
    </citation>
    <scope>IDENTIFICATION</scope>
</reference>
<evidence type="ECO:0000256" key="13">
    <source>
        <dbReference type="ARBA" id="ARBA00056809"/>
    </source>
</evidence>
<evidence type="ECO:0000256" key="12">
    <source>
        <dbReference type="ARBA" id="ARBA00023134"/>
    </source>
</evidence>
<dbReference type="GO" id="GO:0005829">
    <property type="term" value="C:cytosol"/>
    <property type="evidence" value="ECO:0007669"/>
    <property type="project" value="UniProtKB-SubCell"/>
</dbReference>
<evidence type="ECO:0000259" key="16">
    <source>
        <dbReference type="PROSITE" id="PS51720"/>
    </source>
</evidence>
<keyword evidence="10" id="KW-0333">Golgi apparatus</keyword>
<dbReference type="GO" id="GO:0005783">
    <property type="term" value="C:endoplasmic reticulum"/>
    <property type="evidence" value="ECO:0007669"/>
    <property type="project" value="UniProtKB-SubCell"/>
</dbReference>
<dbReference type="FunFam" id="3.40.50.300:FF:000536">
    <property type="entry name" value="GTPase IMAP family member 8"/>
    <property type="match status" value="1"/>
</dbReference>
<evidence type="ECO:0000256" key="11">
    <source>
        <dbReference type="ARBA" id="ARBA00023128"/>
    </source>
</evidence>
<evidence type="ECO:0000256" key="2">
    <source>
        <dbReference type="ARBA" id="ARBA00004240"/>
    </source>
</evidence>
<dbReference type="Proteomes" id="UP000265160">
    <property type="component" value="Unplaced"/>
</dbReference>
<evidence type="ECO:0000256" key="8">
    <source>
        <dbReference type="ARBA" id="ARBA00022741"/>
    </source>
</evidence>
<dbReference type="Gene3D" id="3.40.50.300">
    <property type="entry name" value="P-loop containing nucleotide triphosphate hydrolases"/>
    <property type="match status" value="1"/>
</dbReference>
<dbReference type="STRING" id="106582.ENSMZEP00005018224"/>
<evidence type="ECO:0000313" key="18">
    <source>
        <dbReference type="Proteomes" id="UP000265160"/>
    </source>
</evidence>
<keyword evidence="7" id="KW-0677">Repeat</keyword>
<dbReference type="PROSITE" id="PS51720">
    <property type="entry name" value="G_AIG1"/>
    <property type="match status" value="1"/>
</dbReference>
<dbReference type="GO" id="GO:0005794">
    <property type="term" value="C:Golgi apparatus"/>
    <property type="evidence" value="ECO:0007669"/>
    <property type="project" value="UniProtKB-SubCell"/>
</dbReference>
<dbReference type="Pfam" id="PF04548">
    <property type="entry name" value="AIG1"/>
    <property type="match status" value="1"/>
</dbReference>
<organism evidence="17 18">
    <name type="scientific">Maylandia zebra</name>
    <name type="common">zebra mbuna</name>
    <dbReference type="NCBI Taxonomy" id="106582"/>
    <lineage>
        <taxon>Eukaryota</taxon>
        <taxon>Metazoa</taxon>
        <taxon>Chordata</taxon>
        <taxon>Craniata</taxon>
        <taxon>Vertebrata</taxon>
        <taxon>Euteleostomi</taxon>
        <taxon>Actinopterygii</taxon>
        <taxon>Neopterygii</taxon>
        <taxon>Teleostei</taxon>
        <taxon>Neoteleostei</taxon>
        <taxon>Acanthomorphata</taxon>
        <taxon>Ovalentaria</taxon>
        <taxon>Cichlomorphae</taxon>
        <taxon>Cichliformes</taxon>
        <taxon>Cichlidae</taxon>
        <taxon>African cichlids</taxon>
        <taxon>Pseudocrenilabrinae</taxon>
        <taxon>Haplochromini</taxon>
        <taxon>Maylandia</taxon>
        <taxon>Maylandia zebra complex</taxon>
    </lineage>
</organism>
<reference evidence="17" key="2">
    <citation type="submission" date="2025-09" db="UniProtKB">
        <authorList>
            <consortium name="Ensembl"/>
        </authorList>
    </citation>
    <scope>IDENTIFICATION</scope>
</reference>
<keyword evidence="18" id="KW-1185">Reference proteome</keyword>
<evidence type="ECO:0000256" key="5">
    <source>
        <dbReference type="ARBA" id="ARBA00008535"/>
    </source>
</evidence>
<dbReference type="GeneTree" id="ENSGT00940000159509"/>
<dbReference type="PANTHER" id="PTHR10903">
    <property type="entry name" value="GTPASE, IMAP FAMILY MEMBER-RELATED"/>
    <property type="match status" value="1"/>
</dbReference>
<evidence type="ECO:0000313" key="17">
    <source>
        <dbReference type="Ensembl" id="ENSMZEP00005018224.1"/>
    </source>
</evidence>
<comment type="similarity">
    <text evidence="5">Belongs to the TRAFAC class TrmE-Era-EngA-EngB-Septin-like GTPase superfamily. AIG1/Toc34/Toc159-like paraseptin GTPase family. IAN subfamily.</text>
</comment>
<evidence type="ECO:0000256" key="7">
    <source>
        <dbReference type="ARBA" id="ARBA00022737"/>
    </source>
</evidence>
<evidence type="ECO:0000256" key="10">
    <source>
        <dbReference type="ARBA" id="ARBA00023034"/>
    </source>
</evidence>
<proteinExistence type="inferred from homology"/>
<evidence type="ECO:0000256" key="6">
    <source>
        <dbReference type="ARBA" id="ARBA00022490"/>
    </source>
</evidence>
<feature type="domain" description="AIG1-type G" evidence="16">
    <location>
        <begin position="118"/>
        <end position="309"/>
    </location>
</feature>
<dbReference type="Ensembl" id="ENSMZET00005018815.1">
    <property type="protein sequence ID" value="ENSMZEP00005018224.1"/>
    <property type="gene ID" value="ENSMZEG00005013689.1"/>
</dbReference>
<comment type="subcellular location">
    <subcellularLocation>
        <location evidence="3">Cytoplasm</location>
        <location evidence="3">Cytosol</location>
    </subcellularLocation>
    <subcellularLocation>
        <location evidence="2">Endoplasmic reticulum</location>
    </subcellularLocation>
    <subcellularLocation>
        <location evidence="4">Golgi apparatus</location>
    </subcellularLocation>
    <subcellularLocation>
        <location evidence="1">Mitochondrion</location>
    </subcellularLocation>
</comment>
<evidence type="ECO:0000256" key="9">
    <source>
        <dbReference type="ARBA" id="ARBA00022824"/>
    </source>
</evidence>
<protein>
    <recommendedName>
        <fullName evidence="14">GTPase IMAP family member 8</fullName>
    </recommendedName>
    <alternativeName>
        <fullName evidence="15">Immune-associated nucleotide-binding protein 9</fullName>
    </alternativeName>
</protein>
<keyword evidence="8" id="KW-0547">Nucleotide-binding</keyword>
<comment type="function">
    <text evidence="13">Exerts an anti-apoptotic effect in the immune system and is involved in responses to infections.</text>
</comment>
<evidence type="ECO:0000256" key="14">
    <source>
        <dbReference type="ARBA" id="ARBA00073539"/>
    </source>
</evidence>
<evidence type="ECO:0000256" key="4">
    <source>
        <dbReference type="ARBA" id="ARBA00004555"/>
    </source>
</evidence>
<dbReference type="InterPro" id="IPR006703">
    <property type="entry name" value="G_AIG1"/>
</dbReference>
<dbReference type="AlphaFoldDB" id="A0A3P9C835"/>
<dbReference type="GO" id="GO:0005525">
    <property type="term" value="F:GTP binding"/>
    <property type="evidence" value="ECO:0007669"/>
    <property type="project" value="UniProtKB-KW"/>
</dbReference>
<evidence type="ECO:0000256" key="1">
    <source>
        <dbReference type="ARBA" id="ARBA00004173"/>
    </source>
</evidence>
<keyword evidence="6" id="KW-0963">Cytoplasm</keyword>
<dbReference type="InterPro" id="IPR027417">
    <property type="entry name" value="P-loop_NTPase"/>
</dbReference>
<keyword evidence="11" id="KW-0496">Mitochondrion</keyword>
<name>A0A3P9C835_9CICH</name>